<accession>A0A6L4WWW5</accession>
<name>A0A6L4WWW5_9BACT</name>
<protein>
    <submittedName>
        <fullName evidence="1">Uncharacterized protein</fullName>
    </submittedName>
</protein>
<evidence type="ECO:0000313" key="2">
    <source>
        <dbReference type="Proteomes" id="UP000472839"/>
    </source>
</evidence>
<reference evidence="1 2" key="1">
    <citation type="submission" date="2019-10" db="EMBL/GenBank/DDBJ databases">
        <title>Poseidonibacter ostreae sp. nov., isolated from the gut of the Ostrea denselamellosa.</title>
        <authorList>
            <person name="Choi A."/>
        </authorList>
    </citation>
    <scope>NUCLEOTIDE SEQUENCE [LARGE SCALE GENOMIC DNA]</scope>
    <source>
        <strain evidence="1 2">SJOD-M-33</strain>
    </source>
</reference>
<organism evidence="1 2">
    <name type="scientific">Poseidonibacter ostreae</name>
    <dbReference type="NCBI Taxonomy" id="2654171"/>
    <lineage>
        <taxon>Bacteria</taxon>
        <taxon>Pseudomonadati</taxon>
        <taxon>Campylobacterota</taxon>
        <taxon>Epsilonproteobacteria</taxon>
        <taxon>Campylobacterales</taxon>
        <taxon>Arcobacteraceae</taxon>
        <taxon>Poseidonibacter</taxon>
    </lineage>
</organism>
<comment type="caution">
    <text evidence="1">The sequence shown here is derived from an EMBL/GenBank/DDBJ whole genome shotgun (WGS) entry which is preliminary data.</text>
</comment>
<dbReference type="EMBL" id="WFKK01000001">
    <property type="protein sequence ID" value="KAB7891371.1"/>
    <property type="molecule type" value="Genomic_DNA"/>
</dbReference>
<gene>
    <name evidence="1" type="ORF">GBG19_00615</name>
</gene>
<dbReference type="AlphaFoldDB" id="A0A6L4WWW5"/>
<sequence length="88" mass="10048">MTTATIVKKEDIYKFLESLRRAKINAFILQNGGNHGSDSIVKIQSIVKSKIQFDVIVESLESYTERALQNDFKLKSNLQFKKIAKSLK</sequence>
<evidence type="ECO:0000313" key="1">
    <source>
        <dbReference type="EMBL" id="KAB7891371.1"/>
    </source>
</evidence>
<dbReference type="Proteomes" id="UP000472839">
    <property type="component" value="Unassembled WGS sequence"/>
</dbReference>
<proteinExistence type="predicted"/>
<dbReference type="RefSeq" id="WP_152279474.1">
    <property type="nucleotide sequence ID" value="NZ_WFKK01000001.1"/>
</dbReference>